<evidence type="ECO:0000313" key="4">
    <source>
        <dbReference type="Proteomes" id="UP000613740"/>
    </source>
</evidence>
<evidence type="ECO:0000256" key="2">
    <source>
        <dbReference type="RuleBase" id="RU363120"/>
    </source>
</evidence>
<dbReference type="EMBL" id="JAEHOD010000016">
    <property type="protein sequence ID" value="KAG2448748.1"/>
    <property type="molecule type" value="Genomic_DNA"/>
</dbReference>
<comment type="similarity">
    <text evidence="1 2">Belongs to the endosulfine family.</text>
</comment>
<keyword evidence="4" id="KW-1185">Reference proteome</keyword>
<evidence type="ECO:0000313" key="3">
    <source>
        <dbReference type="EMBL" id="KAG2448748.1"/>
    </source>
</evidence>
<dbReference type="OrthoDB" id="5949865at2759"/>
<dbReference type="Proteomes" id="UP000613740">
    <property type="component" value="Unassembled WGS sequence"/>
</dbReference>
<gene>
    <name evidence="3" type="ORF">HYH02_006102</name>
</gene>
<proteinExistence type="inferred from homology"/>
<dbReference type="AlphaFoldDB" id="A0A836B6D7"/>
<dbReference type="InterPro" id="IPR006760">
    <property type="entry name" value="Endosulphine"/>
</dbReference>
<organism evidence="3 4">
    <name type="scientific">Chlamydomonas schloesseri</name>
    <dbReference type="NCBI Taxonomy" id="2026947"/>
    <lineage>
        <taxon>Eukaryota</taxon>
        <taxon>Viridiplantae</taxon>
        <taxon>Chlorophyta</taxon>
        <taxon>core chlorophytes</taxon>
        <taxon>Chlorophyceae</taxon>
        <taxon>CS clade</taxon>
        <taxon>Chlamydomonadales</taxon>
        <taxon>Chlamydomonadaceae</taxon>
        <taxon>Chlamydomonas</taxon>
    </lineage>
</organism>
<dbReference type="Pfam" id="PF04667">
    <property type="entry name" value="Endosulfine"/>
    <property type="match status" value="1"/>
</dbReference>
<comment type="caution">
    <text evidence="3">The sequence shown here is derived from an EMBL/GenBank/DDBJ whole genome shotgun (WGS) entry which is preliminary data.</text>
</comment>
<accession>A0A836B6D7</accession>
<name>A0A836B6D7_9CHLO</name>
<sequence>MAATEALLVQRYGNLGMKQRALFGKKHSQRRYFDSADYSLQKEGRPLQELYLLDCPIDQLPVKSEPTVAVPRGRSHLEHVAWATPEVLPVAQTRTVIDI</sequence>
<evidence type="ECO:0000256" key="1">
    <source>
        <dbReference type="ARBA" id="ARBA00010520"/>
    </source>
</evidence>
<protein>
    <submittedName>
        <fullName evidence="3">Uncharacterized protein</fullName>
    </submittedName>
</protein>
<reference evidence="3" key="1">
    <citation type="journal article" date="2020" name="bioRxiv">
        <title>Comparative genomics of Chlamydomonas.</title>
        <authorList>
            <person name="Craig R.J."/>
            <person name="Hasan A.R."/>
            <person name="Ness R.W."/>
            <person name="Keightley P.D."/>
        </authorList>
    </citation>
    <scope>NUCLEOTIDE SEQUENCE</scope>
    <source>
        <strain evidence="3">CCAP 11/173</strain>
    </source>
</reference>